<reference evidence="4 5" key="1">
    <citation type="submission" date="2022-01" db="EMBL/GenBank/DDBJ databases">
        <title>A chromosomal length assembly of Cordylochernes scorpioides.</title>
        <authorList>
            <person name="Zeh D."/>
            <person name="Zeh J."/>
        </authorList>
    </citation>
    <scope>NUCLEOTIDE SEQUENCE [LARGE SCALE GENOMIC DNA]</scope>
    <source>
        <strain evidence="4">IN4F17</strain>
        <tissue evidence="4">Whole Body</tissue>
    </source>
</reference>
<keyword evidence="1" id="KW-0175">Coiled coil</keyword>
<dbReference type="InterPro" id="IPR000477">
    <property type="entry name" value="RT_dom"/>
</dbReference>
<dbReference type="Gene3D" id="3.30.420.10">
    <property type="entry name" value="Ribonuclease H-like superfamily/Ribonuclease H"/>
    <property type="match status" value="2"/>
</dbReference>
<dbReference type="Gene3D" id="3.60.10.10">
    <property type="entry name" value="Endonuclease/exonuclease/phosphatase"/>
    <property type="match status" value="1"/>
</dbReference>
<evidence type="ECO:0000256" key="1">
    <source>
        <dbReference type="SAM" id="Coils"/>
    </source>
</evidence>
<gene>
    <name evidence="4" type="ORF">LAZ67_7000884</name>
</gene>
<organism evidence="4 5">
    <name type="scientific">Cordylochernes scorpioides</name>
    <dbReference type="NCBI Taxonomy" id="51811"/>
    <lineage>
        <taxon>Eukaryota</taxon>
        <taxon>Metazoa</taxon>
        <taxon>Ecdysozoa</taxon>
        <taxon>Arthropoda</taxon>
        <taxon>Chelicerata</taxon>
        <taxon>Arachnida</taxon>
        <taxon>Pseudoscorpiones</taxon>
        <taxon>Cheliferoidea</taxon>
        <taxon>Chernetidae</taxon>
        <taxon>Cordylochernes</taxon>
    </lineage>
</organism>
<dbReference type="PROSITE" id="PS50878">
    <property type="entry name" value="RT_POL"/>
    <property type="match status" value="1"/>
</dbReference>
<dbReference type="Pfam" id="PF14529">
    <property type="entry name" value="Exo_endo_phos_2"/>
    <property type="match status" value="1"/>
</dbReference>
<dbReference type="Proteomes" id="UP001235939">
    <property type="component" value="Chromosome 07"/>
</dbReference>
<dbReference type="PROSITE" id="PS50879">
    <property type="entry name" value="RNASE_H_1"/>
    <property type="match status" value="1"/>
</dbReference>
<dbReference type="InterPro" id="IPR036397">
    <property type="entry name" value="RNaseH_sf"/>
</dbReference>
<evidence type="ECO:0000259" key="3">
    <source>
        <dbReference type="PROSITE" id="PS50879"/>
    </source>
</evidence>
<dbReference type="PROSITE" id="PS00726">
    <property type="entry name" value="AP_NUCLEASE_F1_1"/>
    <property type="match status" value="1"/>
</dbReference>
<dbReference type="EMBL" id="CP092869">
    <property type="protein sequence ID" value="UYV69822.1"/>
    <property type="molecule type" value="Genomic_DNA"/>
</dbReference>
<dbReference type="InterPro" id="IPR043128">
    <property type="entry name" value="Rev_trsase/Diguanyl_cyclase"/>
</dbReference>
<keyword evidence="5" id="KW-1185">Reference proteome</keyword>
<dbReference type="InterPro" id="IPR020847">
    <property type="entry name" value="AP_endonuclease_F1_BS"/>
</dbReference>
<feature type="domain" description="RNase H type-1" evidence="3">
    <location>
        <begin position="981"/>
        <end position="1113"/>
    </location>
</feature>
<dbReference type="CDD" id="cd01650">
    <property type="entry name" value="RT_nLTR_like"/>
    <property type="match status" value="1"/>
</dbReference>
<dbReference type="CDD" id="cd09276">
    <property type="entry name" value="Rnase_HI_RT_non_LTR"/>
    <property type="match status" value="1"/>
</dbReference>
<dbReference type="InterPro" id="IPR043502">
    <property type="entry name" value="DNA/RNA_pol_sf"/>
</dbReference>
<dbReference type="InterPro" id="IPR036691">
    <property type="entry name" value="Endo/exonu/phosph_ase_sf"/>
</dbReference>
<dbReference type="PANTHER" id="PTHR36688:SF2">
    <property type="entry name" value="ENDONUCLEASE_EXONUCLEASE_PHOSPHATASE DOMAIN-CONTAINING PROTEIN"/>
    <property type="match status" value="1"/>
</dbReference>
<feature type="domain" description="Reverse transcriptase" evidence="2">
    <location>
        <begin position="501"/>
        <end position="775"/>
    </location>
</feature>
<dbReference type="InterPro" id="IPR005135">
    <property type="entry name" value="Endo/exonuclease/phosphatase"/>
</dbReference>
<accession>A0ABY6KLS6</accession>
<dbReference type="PANTHER" id="PTHR36688">
    <property type="entry name" value="ENDO/EXONUCLEASE/PHOSPHATASE DOMAIN-CONTAINING PROTEIN"/>
    <property type="match status" value="1"/>
</dbReference>
<dbReference type="InterPro" id="IPR052560">
    <property type="entry name" value="RdDP_mobile_element"/>
</dbReference>
<dbReference type="InterPro" id="IPR012337">
    <property type="entry name" value="RNaseH-like_sf"/>
</dbReference>
<dbReference type="SUPFAM" id="SSF56672">
    <property type="entry name" value="DNA/RNA polymerases"/>
    <property type="match status" value="1"/>
</dbReference>
<sequence>MESCTTESHTASVVAQDLNRVLDLGRGSNSKNILQSPPNHKSHSLKIIQCNLNGIGTRGSRIKLEEMLHRAEERKADVICIQETKLRPEKALKLNGYKLIRKDRAQGRGGGGLLTLIKELKFEEIIIPPTNQTEIQGIKLYQETGEPIILFNIYHPPDKPGPELQQITHLLTDKTILLGDFNSKHPTWGCNETNNCGEALSNYLDNTDLLCISEGPTYVSNSYGTPQTLDLVITTPQLAHQTLTQVLEGVGSDHLPLLTTTTTEIKEESLPKKLYWNYRKADWTKFRQESNLTPKITNDKQQLNSKWKKWKTAVLKAAKKTIPRGNRKQYIPGYIETINSLQNEITQKNQAQEYLMENNELENKINLSKLSAQVRQKANQLKQRKWRDICSNLGPHTRDTKLWKLIKSINQETPYSTTSNTFTDKDGNIRKYFTYQKKIRNEAKTTSHQDLFHKPFLPHELKEAINRLDDNKTPGSDIISAKMIKHLETNAILELLHTINLSWSSCTLPKEWKHAIIIPIHKAGKTENHPQSYRPISLTSIPCKLMERMILNRMQYFLNKNKLLTKQQAAFKKYHNTVDQIFYFTQKIQDNFQSKPTKSTIAAFIDLSQAFDRVWKERLIKKLDKLGIRGKMMGWIGSFLTGRTFQVNFKEQLSKTGRLFQGLPQGSILSPLLFSIYLNDMDSRITKYCDFALYADDIIIWSSKRDLKEANKNVNKALKELQHFAEKMKLIINPNKSEVGVFTINNHLKKWTPNIKYDNNQIKFSRTPKYLGVTLDPSLTYGPHINQTVLRAKKRLNILKRISGYEWGADRDTLRQTYLALIRPILEYAQPVWQTASKTNLIKIDQVQSSAARIICGLRNTCPTKIAEIEANLLPLTHRRKIGLADYIYKRVNAPKSHRTGEFIRKWKPKTRLKRLSPMHLAYRELLPNSLRNRNAQNQYAPYKERPEISYNLDLEQECSKRADHPGLLRSLAMERIEKADKETIQIYTDGSLVENGSSGSGVLILKDSMEIKRRIKNPKNLSVFRSELTAILQALKLVEKNETKNIIIYTDSKAAIFAIKNCYYSQDRLLKNIAAEINKLNKNTKISLQWIPSHVGVPGNEEADRLAKEGAAGHPDAVNSDTYLSARDHTNKLKLQLIRNHRDSFHHSWYQAENPKKQTLQPNRRESTQLARWKSGHLRPLVYKEGAKSFPMCTRCKTEEATPQHLLNCIGKDKRSLYSEPRRVLELLYEHDLQDLVAYETSRDKILSIVLRNVREGNYVCVWKFTRVLRENPLAPYYKINEELSLEFDCFQWRERVVIPQKLISLILNDLHEIHMRIVKMKMIARRNIKELTRECRVCQESASMPPATISEWTWPEKPWHRLNLDLAGPFMGRMFLVLVDAYSKWIEIFIIKDITRKTIISHLREILARIGLP</sequence>
<dbReference type="Pfam" id="PF00078">
    <property type="entry name" value="RVT_1"/>
    <property type="match status" value="1"/>
</dbReference>
<evidence type="ECO:0000313" key="5">
    <source>
        <dbReference type="Proteomes" id="UP001235939"/>
    </source>
</evidence>
<proteinExistence type="predicted"/>
<dbReference type="SUPFAM" id="SSF53098">
    <property type="entry name" value="Ribonuclease H-like"/>
    <property type="match status" value="2"/>
</dbReference>
<dbReference type="InterPro" id="IPR002156">
    <property type="entry name" value="RNaseH_domain"/>
</dbReference>
<dbReference type="SUPFAM" id="SSF56219">
    <property type="entry name" value="DNase I-like"/>
    <property type="match status" value="1"/>
</dbReference>
<name>A0ABY6KLS6_9ARAC</name>
<evidence type="ECO:0000259" key="2">
    <source>
        <dbReference type="PROSITE" id="PS50878"/>
    </source>
</evidence>
<dbReference type="Gene3D" id="3.30.70.270">
    <property type="match status" value="1"/>
</dbReference>
<dbReference type="Pfam" id="PF00075">
    <property type="entry name" value="RNase_H"/>
    <property type="match status" value="1"/>
</dbReference>
<protein>
    <submittedName>
        <fullName evidence="4">Uncharacterized protein</fullName>
    </submittedName>
</protein>
<feature type="coiled-coil region" evidence="1">
    <location>
        <begin position="700"/>
        <end position="727"/>
    </location>
</feature>
<evidence type="ECO:0000313" key="4">
    <source>
        <dbReference type="EMBL" id="UYV69822.1"/>
    </source>
</evidence>